<dbReference type="EMBL" id="MU277190">
    <property type="protein sequence ID" value="KAI0067344.1"/>
    <property type="molecule type" value="Genomic_DNA"/>
</dbReference>
<reference evidence="1" key="1">
    <citation type="submission" date="2021-03" db="EMBL/GenBank/DDBJ databases">
        <authorList>
            <consortium name="DOE Joint Genome Institute"/>
            <person name="Ahrendt S."/>
            <person name="Looney B.P."/>
            <person name="Miyauchi S."/>
            <person name="Morin E."/>
            <person name="Drula E."/>
            <person name="Courty P.E."/>
            <person name="Chicoki N."/>
            <person name="Fauchery L."/>
            <person name="Kohler A."/>
            <person name="Kuo A."/>
            <person name="Labutti K."/>
            <person name="Pangilinan J."/>
            <person name="Lipzen A."/>
            <person name="Riley R."/>
            <person name="Andreopoulos W."/>
            <person name="He G."/>
            <person name="Johnson J."/>
            <person name="Barry K.W."/>
            <person name="Grigoriev I.V."/>
            <person name="Nagy L."/>
            <person name="Hibbett D."/>
            <person name="Henrissat B."/>
            <person name="Matheny P.B."/>
            <person name="Labbe J."/>
            <person name="Martin F."/>
        </authorList>
    </citation>
    <scope>NUCLEOTIDE SEQUENCE</scope>
    <source>
        <strain evidence="1">HHB10654</strain>
    </source>
</reference>
<protein>
    <submittedName>
        <fullName evidence="1">P-loop containing nucleoside triphosphate hydrolase protein</fullName>
    </submittedName>
</protein>
<keyword evidence="2" id="KW-1185">Reference proteome</keyword>
<keyword evidence="1" id="KW-0378">Hydrolase</keyword>
<proteinExistence type="predicted"/>
<name>A0ACB8TG13_9AGAM</name>
<accession>A0ACB8TG13</accession>
<evidence type="ECO:0000313" key="1">
    <source>
        <dbReference type="EMBL" id="KAI0067344.1"/>
    </source>
</evidence>
<evidence type="ECO:0000313" key="2">
    <source>
        <dbReference type="Proteomes" id="UP000814140"/>
    </source>
</evidence>
<reference evidence="1" key="2">
    <citation type="journal article" date="2022" name="New Phytol.">
        <title>Evolutionary transition to the ectomycorrhizal habit in the genomes of a hyperdiverse lineage of mushroom-forming fungi.</title>
        <authorList>
            <person name="Looney B."/>
            <person name="Miyauchi S."/>
            <person name="Morin E."/>
            <person name="Drula E."/>
            <person name="Courty P.E."/>
            <person name="Kohler A."/>
            <person name="Kuo A."/>
            <person name="LaButti K."/>
            <person name="Pangilinan J."/>
            <person name="Lipzen A."/>
            <person name="Riley R."/>
            <person name="Andreopoulos W."/>
            <person name="He G."/>
            <person name="Johnson J."/>
            <person name="Nolan M."/>
            <person name="Tritt A."/>
            <person name="Barry K.W."/>
            <person name="Grigoriev I.V."/>
            <person name="Nagy L.G."/>
            <person name="Hibbett D."/>
            <person name="Henrissat B."/>
            <person name="Matheny P.B."/>
            <person name="Labbe J."/>
            <person name="Martin F.M."/>
        </authorList>
    </citation>
    <scope>NUCLEOTIDE SEQUENCE</scope>
    <source>
        <strain evidence="1">HHB10654</strain>
    </source>
</reference>
<gene>
    <name evidence="1" type="ORF">BV25DRAFT_1092327</name>
</gene>
<organism evidence="1 2">
    <name type="scientific">Artomyces pyxidatus</name>
    <dbReference type="NCBI Taxonomy" id="48021"/>
    <lineage>
        <taxon>Eukaryota</taxon>
        <taxon>Fungi</taxon>
        <taxon>Dikarya</taxon>
        <taxon>Basidiomycota</taxon>
        <taxon>Agaricomycotina</taxon>
        <taxon>Agaricomycetes</taxon>
        <taxon>Russulales</taxon>
        <taxon>Auriscalpiaceae</taxon>
        <taxon>Artomyces</taxon>
    </lineage>
</organism>
<sequence>MSHDLASFSPPIPTALLEHLAAINIRSAPDLIFSDTETLLRGLPRGITTLSELKTCIARVIALVAAEGVSADQLYKAEVSAEGEQVMSGISELDDLLGGGLGGVGNGRVIEVSSDSGGGKTAFALHVVMRHLSLHENAAALWIDTTSDLSPERLTRVLPRQPGPAASTVLDRLHISQAFDLDAAYAIVDDLRATLSTSSEAPLQPRIMVIDMITSLLGPHLSAVSSQGHATMTTFMRGLRDIAHTYGLSILVLNASTAVRSSTVPSVFANRVRKPALGPSFTFLTDATIWFARPPDDASLASPAADHERRVAEIVRSRVSRSKLWCEFWIRDGAIVHS</sequence>
<dbReference type="Proteomes" id="UP000814140">
    <property type="component" value="Unassembled WGS sequence"/>
</dbReference>
<comment type="caution">
    <text evidence="1">The sequence shown here is derived from an EMBL/GenBank/DDBJ whole genome shotgun (WGS) entry which is preliminary data.</text>
</comment>